<dbReference type="InterPro" id="IPR003416">
    <property type="entry name" value="MgtC/SapB/SrpB/YhiD_fam"/>
</dbReference>
<evidence type="ECO:0000256" key="7">
    <source>
        <dbReference type="RuleBase" id="RU365041"/>
    </source>
</evidence>
<evidence type="ECO:0000256" key="3">
    <source>
        <dbReference type="ARBA" id="ARBA00022475"/>
    </source>
</evidence>
<keyword evidence="3" id="KW-1003">Cell membrane</keyword>
<dbReference type="AlphaFoldDB" id="A0A086P7V1"/>
<dbReference type="PANTHER" id="PTHR33778:SF1">
    <property type="entry name" value="MAGNESIUM TRANSPORTER YHID-RELATED"/>
    <property type="match status" value="1"/>
</dbReference>
<feature type="transmembrane region" description="Helical" evidence="7">
    <location>
        <begin position="43"/>
        <end position="64"/>
    </location>
</feature>
<accession>A0A086P7V1</accession>
<dbReference type="Pfam" id="PF02308">
    <property type="entry name" value="MgtC"/>
    <property type="match status" value="1"/>
</dbReference>
<dbReference type="RefSeq" id="WP_037467095.1">
    <property type="nucleotide sequence ID" value="NZ_BCZD01000039.1"/>
</dbReference>
<evidence type="ECO:0000256" key="2">
    <source>
        <dbReference type="ARBA" id="ARBA00009298"/>
    </source>
</evidence>
<dbReference type="Proteomes" id="UP000024284">
    <property type="component" value="Unassembled WGS sequence"/>
</dbReference>
<protein>
    <recommendedName>
        <fullName evidence="7">Protein MgtC</fullName>
    </recommendedName>
</protein>
<dbReference type="InterPro" id="IPR049177">
    <property type="entry name" value="MgtC_SapB_SrpB_YhiD_N"/>
</dbReference>
<dbReference type="PATRIC" id="fig|1219045.3.peg.2767"/>
<feature type="domain" description="MgtC/SapB/SrpB/YhiD N-terminal" evidence="8">
    <location>
        <begin position="21"/>
        <end position="147"/>
    </location>
</feature>
<reference evidence="9" key="1">
    <citation type="submission" date="2014-08" db="EMBL/GenBank/DDBJ databases">
        <title>Draft genome sequences of Sphingobium herbicidovorans.</title>
        <authorList>
            <person name="Gan H.M."/>
            <person name="Gan H.Y."/>
            <person name="Savka M.A."/>
        </authorList>
    </citation>
    <scope>NUCLEOTIDE SEQUENCE [LARGE SCALE GENOMIC DNA]</scope>
    <source>
        <strain evidence="9">NBRC 16415</strain>
    </source>
</reference>
<keyword evidence="7" id="KW-0997">Cell inner membrane</keyword>
<dbReference type="EMBL" id="JFZA02000027">
    <property type="protein sequence ID" value="KFG89469.1"/>
    <property type="molecule type" value="Genomic_DNA"/>
</dbReference>
<keyword evidence="10" id="KW-1185">Reference proteome</keyword>
<name>A0A086P7V1_SPHHM</name>
<sequence>MEAGAFSPVHISWAEALLRIGASMLLPMLIGIDRFLRGKPIDFRPFMIVALAACSLSLTIMELAARTTEPDVDLGLSRVFAGVITGIGFLGAGAMFREDSFVKGAGSAASIWAAGAIGLICGVGLLWLAALLAGGVLLVLVVSAPFTSKYDAD</sequence>
<dbReference type="PRINTS" id="PR01837">
    <property type="entry name" value="MGTCSAPBPROT"/>
</dbReference>
<evidence type="ECO:0000313" key="10">
    <source>
        <dbReference type="Proteomes" id="UP000024284"/>
    </source>
</evidence>
<organism evidence="9 10">
    <name type="scientific">Sphingobium herbicidovorans (strain ATCC 700291 / DSM 11019 / CCUG 56400 / KCTC 2939 / LMG 18315 / NBRC 16415 / MH)</name>
    <name type="common">Sphingomonas herbicidovorans</name>
    <dbReference type="NCBI Taxonomy" id="1219045"/>
    <lineage>
        <taxon>Bacteria</taxon>
        <taxon>Pseudomonadati</taxon>
        <taxon>Pseudomonadota</taxon>
        <taxon>Alphaproteobacteria</taxon>
        <taxon>Sphingomonadales</taxon>
        <taxon>Sphingomonadaceae</taxon>
        <taxon>Sphingobium</taxon>
    </lineage>
</organism>
<feature type="transmembrane region" description="Helical" evidence="7">
    <location>
        <begin position="108"/>
        <end position="141"/>
    </location>
</feature>
<comment type="subcellular location">
    <subcellularLocation>
        <location evidence="7">Cell inner membrane</location>
        <topology evidence="7">Multi-pass membrane protein</topology>
    </subcellularLocation>
    <subcellularLocation>
        <location evidence="1">Cell membrane</location>
        <topology evidence="1">Multi-pass membrane protein</topology>
    </subcellularLocation>
</comment>
<comment type="similarity">
    <text evidence="2 7">Belongs to the MgtC/SapB family.</text>
</comment>
<keyword evidence="4 7" id="KW-0812">Transmembrane</keyword>
<dbReference type="STRING" id="76947.GCA_002080435_03164"/>
<keyword evidence="6 7" id="KW-0472">Membrane</keyword>
<feature type="transmembrane region" description="Helical" evidence="7">
    <location>
        <begin position="16"/>
        <end position="36"/>
    </location>
</feature>
<gene>
    <name evidence="9" type="ORF">BV98_002733</name>
</gene>
<evidence type="ECO:0000256" key="4">
    <source>
        <dbReference type="ARBA" id="ARBA00022692"/>
    </source>
</evidence>
<feature type="transmembrane region" description="Helical" evidence="7">
    <location>
        <begin position="76"/>
        <end position="96"/>
    </location>
</feature>
<evidence type="ECO:0000256" key="6">
    <source>
        <dbReference type="ARBA" id="ARBA00023136"/>
    </source>
</evidence>
<keyword evidence="5 7" id="KW-1133">Transmembrane helix</keyword>
<evidence type="ECO:0000256" key="5">
    <source>
        <dbReference type="ARBA" id="ARBA00022989"/>
    </source>
</evidence>
<evidence type="ECO:0000259" key="8">
    <source>
        <dbReference type="Pfam" id="PF02308"/>
    </source>
</evidence>
<evidence type="ECO:0000256" key="1">
    <source>
        <dbReference type="ARBA" id="ARBA00004651"/>
    </source>
</evidence>
<proteinExistence type="inferred from homology"/>
<evidence type="ECO:0000313" key="9">
    <source>
        <dbReference type="EMBL" id="KFG89469.1"/>
    </source>
</evidence>
<dbReference type="PANTHER" id="PTHR33778">
    <property type="entry name" value="PROTEIN MGTC"/>
    <property type="match status" value="1"/>
</dbReference>
<dbReference type="GO" id="GO:0005886">
    <property type="term" value="C:plasma membrane"/>
    <property type="evidence" value="ECO:0007669"/>
    <property type="project" value="UniProtKB-SubCell"/>
</dbReference>
<dbReference type="eggNOG" id="COG1285">
    <property type="taxonomic scope" value="Bacteria"/>
</dbReference>
<dbReference type="OrthoDB" id="9811198at2"/>
<comment type="caution">
    <text evidence="9">The sequence shown here is derived from an EMBL/GenBank/DDBJ whole genome shotgun (WGS) entry which is preliminary data.</text>
</comment>